<organism evidence="1">
    <name type="scientific">Eutreptiella gymnastica</name>
    <dbReference type="NCBI Taxonomy" id="73025"/>
    <lineage>
        <taxon>Eukaryota</taxon>
        <taxon>Discoba</taxon>
        <taxon>Euglenozoa</taxon>
        <taxon>Euglenida</taxon>
        <taxon>Spirocuta</taxon>
        <taxon>Euglenophyceae</taxon>
        <taxon>Eutreptiales</taxon>
        <taxon>Eutreptiaceae</taxon>
        <taxon>Eutreptiella</taxon>
    </lineage>
</organism>
<evidence type="ECO:0000313" key="1">
    <source>
        <dbReference type="EMBL" id="CAE0815296.1"/>
    </source>
</evidence>
<dbReference type="EMBL" id="HBJA01075384">
    <property type="protein sequence ID" value="CAE0815296.1"/>
    <property type="molecule type" value="Transcribed_RNA"/>
</dbReference>
<sequence>MGLRANPFAHQPCVKRSTDSLAAPSVQGGLVWVQSPPICKTASQQFMNTINLPPKDTNVLLRMPNSSHHKISPPKTSSLSSTLRKQTVIFTQTPTALFATDPIPGNLRGVRSLPHNAQYTVVQWYSVADFKDASCKHLISFKCWNGSPTAPPKILQ</sequence>
<gene>
    <name evidence="1" type="ORF">EGYM00163_LOCUS26453</name>
</gene>
<proteinExistence type="predicted"/>
<protein>
    <submittedName>
        <fullName evidence="1">Uncharacterized protein</fullName>
    </submittedName>
</protein>
<reference evidence="1" key="1">
    <citation type="submission" date="2021-01" db="EMBL/GenBank/DDBJ databases">
        <authorList>
            <person name="Corre E."/>
            <person name="Pelletier E."/>
            <person name="Niang G."/>
            <person name="Scheremetjew M."/>
            <person name="Finn R."/>
            <person name="Kale V."/>
            <person name="Holt S."/>
            <person name="Cochrane G."/>
            <person name="Meng A."/>
            <person name="Brown T."/>
            <person name="Cohen L."/>
        </authorList>
    </citation>
    <scope>NUCLEOTIDE SEQUENCE</scope>
    <source>
        <strain evidence="1">CCMP1594</strain>
    </source>
</reference>
<name>A0A7S4FUI5_9EUGL</name>
<accession>A0A7S4FUI5</accession>
<dbReference type="AlphaFoldDB" id="A0A7S4FUI5"/>